<dbReference type="OrthoDB" id="771217at2"/>
<feature type="signal peptide" evidence="2">
    <location>
        <begin position="1"/>
        <end position="24"/>
    </location>
</feature>
<evidence type="ECO:0000313" key="4">
    <source>
        <dbReference type="Proteomes" id="UP000031246"/>
    </source>
</evidence>
<evidence type="ECO:0000256" key="2">
    <source>
        <dbReference type="SAM" id="SignalP"/>
    </source>
</evidence>
<comment type="caution">
    <text evidence="3">The sequence shown here is derived from an EMBL/GenBank/DDBJ whole genome shotgun (WGS) entry which is preliminary data.</text>
</comment>
<protein>
    <submittedName>
        <fullName evidence="3">Uncharacterized protein</fullName>
    </submittedName>
</protein>
<keyword evidence="4" id="KW-1185">Reference proteome</keyword>
<proteinExistence type="predicted"/>
<accession>A0A0C1FIN5</accession>
<reference evidence="3 4" key="1">
    <citation type="submission" date="2014-10" db="EMBL/GenBank/DDBJ databases">
        <title>Pedobacter Kyungheensis.</title>
        <authorList>
            <person name="Anderson B.M."/>
            <person name="Newman J.D."/>
        </authorList>
    </citation>
    <scope>NUCLEOTIDE SEQUENCE [LARGE SCALE GENOMIC DNA]</scope>
    <source>
        <strain evidence="3 4">KACC 16221</strain>
    </source>
</reference>
<organism evidence="3 4">
    <name type="scientific">Pedobacter kyungheensis</name>
    <dbReference type="NCBI Taxonomy" id="1069985"/>
    <lineage>
        <taxon>Bacteria</taxon>
        <taxon>Pseudomonadati</taxon>
        <taxon>Bacteroidota</taxon>
        <taxon>Sphingobacteriia</taxon>
        <taxon>Sphingobacteriales</taxon>
        <taxon>Sphingobacteriaceae</taxon>
        <taxon>Pedobacter</taxon>
    </lineage>
</organism>
<feature type="chain" id="PRO_5002144983" evidence="2">
    <location>
        <begin position="25"/>
        <end position="79"/>
    </location>
</feature>
<dbReference type="Proteomes" id="UP000031246">
    <property type="component" value="Unassembled WGS sequence"/>
</dbReference>
<feature type="region of interest" description="Disordered" evidence="1">
    <location>
        <begin position="45"/>
        <end position="66"/>
    </location>
</feature>
<sequence length="79" mass="9022">MRAFRIFLALAAAGATFYSLNVLAVQNGYRDRLDFKNRHYREQDCRPGQKSHAFNHHNNNTTGTFELRSAAPESIIPVK</sequence>
<dbReference type="RefSeq" id="WP_039477812.1">
    <property type="nucleotide sequence ID" value="NZ_JSYN01000018.1"/>
</dbReference>
<evidence type="ECO:0000256" key="1">
    <source>
        <dbReference type="SAM" id="MobiDB-lite"/>
    </source>
</evidence>
<name>A0A0C1FIN5_9SPHI</name>
<dbReference type="EMBL" id="JSYN01000018">
    <property type="protein sequence ID" value="KIA92807.1"/>
    <property type="molecule type" value="Genomic_DNA"/>
</dbReference>
<gene>
    <name evidence="3" type="ORF">OC25_15580</name>
</gene>
<dbReference type="AlphaFoldDB" id="A0A0C1FIN5"/>
<keyword evidence="2" id="KW-0732">Signal</keyword>
<evidence type="ECO:0000313" key="3">
    <source>
        <dbReference type="EMBL" id="KIA92807.1"/>
    </source>
</evidence>